<evidence type="ECO:0000313" key="2">
    <source>
        <dbReference type="Proteomes" id="UP000198921"/>
    </source>
</evidence>
<organism evidence="1 2">
    <name type="scientific">Geodermatophilus africanus</name>
    <dbReference type="NCBI Taxonomy" id="1137993"/>
    <lineage>
        <taxon>Bacteria</taxon>
        <taxon>Bacillati</taxon>
        <taxon>Actinomycetota</taxon>
        <taxon>Actinomycetes</taxon>
        <taxon>Geodermatophilales</taxon>
        <taxon>Geodermatophilaceae</taxon>
        <taxon>Geodermatophilus</taxon>
    </lineage>
</organism>
<dbReference type="STRING" id="1137993.SAMN05660209_00960"/>
<evidence type="ECO:0000313" key="1">
    <source>
        <dbReference type="EMBL" id="SDX64759.1"/>
    </source>
</evidence>
<proteinExistence type="predicted"/>
<name>A0A1H3DGE0_9ACTN</name>
<protein>
    <submittedName>
        <fullName evidence="1">Uncharacterized protein</fullName>
    </submittedName>
</protein>
<dbReference type="AlphaFoldDB" id="A0A1H3DGE0"/>
<keyword evidence="2" id="KW-1185">Reference proteome</keyword>
<accession>A0A1H3DGE0</accession>
<sequence length="49" mass="5554">MSTVHHPVRPVLRPARCLRHHVWMAACSDCRDAHTAPVRDLRETGPASR</sequence>
<dbReference type="RefSeq" id="WP_170856643.1">
    <property type="nucleotide sequence ID" value="NZ_FNOT01000002.1"/>
</dbReference>
<reference evidence="2" key="1">
    <citation type="submission" date="2016-10" db="EMBL/GenBank/DDBJ databases">
        <authorList>
            <person name="Varghese N."/>
            <person name="Submissions S."/>
        </authorList>
    </citation>
    <scope>NUCLEOTIDE SEQUENCE [LARGE SCALE GENOMIC DNA]</scope>
    <source>
        <strain evidence="2">DSM 45422</strain>
    </source>
</reference>
<dbReference type="Proteomes" id="UP000198921">
    <property type="component" value="Unassembled WGS sequence"/>
</dbReference>
<dbReference type="EMBL" id="FNOT01000002">
    <property type="protein sequence ID" value="SDX64759.1"/>
    <property type="molecule type" value="Genomic_DNA"/>
</dbReference>
<gene>
    <name evidence="1" type="ORF">SAMN05660209_00960</name>
</gene>